<name>A0ABR0ADQ6_9CRUS</name>
<dbReference type="EMBL" id="JAOYFB010000037">
    <property type="protein sequence ID" value="KAK4023213.1"/>
    <property type="molecule type" value="Genomic_DNA"/>
</dbReference>
<evidence type="ECO:0000313" key="1">
    <source>
        <dbReference type="EMBL" id="KAK4023213.1"/>
    </source>
</evidence>
<protein>
    <submittedName>
        <fullName evidence="1">Uncharacterized protein</fullName>
    </submittedName>
</protein>
<keyword evidence="2" id="KW-1185">Reference proteome</keyword>
<accession>A0ABR0ADQ6</accession>
<reference evidence="1 2" key="1">
    <citation type="journal article" date="2023" name="Nucleic Acids Res.">
        <title>The hologenome of Daphnia magna reveals possible DNA methylation and microbiome-mediated evolution of the host genome.</title>
        <authorList>
            <person name="Chaturvedi A."/>
            <person name="Li X."/>
            <person name="Dhandapani V."/>
            <person name="Marshall H."/>
            <person name="Kissane S."/>
            <person name="Cuenca-Cambronero M."/>
            <person name="Asole G."/>
            <person name="Calvet F."/>
            <person name="Ruiz-Romero M."/>
            <person name="Marangio P."/>
            <person name="Guigo R."/>
            <person name="Rago D."/>
            <person name="Mirbahai L."/>
            <person name="Eastwood N."/>
            <person name="Colbourne J.K."/>
            <person name="Zhou J."/>
            <person name="Mallon E."/>
            <person name="Orsini L."/>
        </authorList>
    </citation>
    <scope>NUCLEOTIDE SEQUENCE [LARGE SCALE GENOMIC DNA]</scope>
    <source>
        <strain evidence="1">LRV0_1</strain>
    </source>
</reference>
<organism evidence="1 2">
    <name type="scientific">Daphnia magna</name>
    <dbReference type="NCBI Taxonomy" id="35525"/>
    <lineage>
        <taxon>Eukaryota</taxon>
        <taxon>Metazoa</taxon>
        <taxon>Ecdysozoa</taxon>
        <taxon>Arthropoda</taxon>
        <taxon>Crustacea</taxon>
        <taxon>Branchiopoda</taxon>
        <taxon>Diplostraca</taxon>
        <taxon>Cladocera</taxon>
        <taxon>Anomopoda</taxon>
        <taxon>Daphniidae</taxon>
        <taxon>Daphnia</taxon>
    </lineage>
</organism>
<gene>
    <name evidence="1" type="ORF">OUZ56_008636</name>
</gene>
<evidence type="ECO:0000313" key="2">
    <source>
        <dbReference type="Proteomes" id="UP001234178"/>
    </source>
</evidence>
<proteinExistence type="predicted"/>
<comment type="caution">
    <text evidence="1">The sequence shown here is derived from an EMBL/GenBank/DDBJ whole genome shotgun (WGS) entry which is preliminary data.</text>
</comment>
<dbReference type="Proteomes" id="UP001234178">
    <property type="component" value="Unassembled WGS sequence"/>
</dbReference>
<sequence length="110" mass="12774">MLNAILESFLSILHVGRNVKYVGPVIRWREEEKKKTKALASLLCLHVLCHHRFGFYLALSWTCRINDSDGWSFFFLNCRSTTSNSSRVKSLHLSLPFDVAAKEAREKREF</sequence>